<reference key="1">
    <citation type="submission" date="2007-01" db="EMBL/GenBank/DDBJ databases">
        <title>The Genome Sequence of Puccinia graminis f. sp. tritici Strain CRL 75-36-700-3.</title>
        <authorList>
            <consortium name="The Broad Institute Genome Sequencing Platform"/>
            <person name="Birren B."/>
            <person name="Lander E."/>
            <person name="Galagan J."/>
            <person name="Nusbaum C."/>
            <person name="Devon K."/>
            <person name="Cuomo C."/>
            <person name="Jaffe D."/>
            <person name="Butler J."/>
            <person name="Alvarez P."/>
            <person name="Gnerre S."/>
            <person name="Grabherr M."/>
            <person name="Mauceli E."/>
            <person name="Brockman W."/>
            <person name="Young S."/>
            <person name="LaButti K."/>
            <person name="Sykes S."/>
            <person name="DeCaprio D."/>
            <person name="Crawford M."/>
            <person name="Koehrsen M."/>
            <person name="Engels R."/>
            <person name="Montgomery P."/>
            <person name="Pearson M."/>
            <person name="Howarth C."/>
            <person name="Larson L."/>
            <person name="White J."/>
            <person name="Zeng Q."/>
            <person name="Kodira C."/>
            <person name="Yandava C."/>
            <person name="Alvarado L."/>
            <person name="O'Leary S."/>
            <person name="Szabo L."/>
            <person name="Dean R."/>
            <person name="Schein J."/>
        </authorList>
    </citation>
    <scope>NUCLEOTIDE SEQUENCE</scope>
    <source>
        <strain>CRL 75-36-700-3</strain>
    </source>
</reference>
<sequence>MEGCHDDGIGDRTVVDEKIITTTGCINRLKMVDVPSGKVCRVGMDWMGGDRHEVKVHRGSSTRASGNQTESLVISFLGQSEVGPMFKQHRKPLSTDPGSWKKTFPIQEIHSVDLTFHPPHIAIVSPVAGVSTRKGN</sequence>
<dbReference type="KEGG" id="pgr:PGTG_12873"/>
<dbReference type="InParanoid" id="E3KSK3"/>
<dbReference type="EMBL" id="DS178305">
    <property type="protein sequence ID" value="EFP87289.1"/>
    <property type="molecule type" value="Genomic_DNA"/>
</dbReference>
<dbReference type="AlphaFoldDB" id="E3KSK3"/>
<gene>
    <name evidence="1" type="ORF">PGTG_12873</name>
</gene>
<dbReference type="Proteomes" id="UP000008783">
    <property type="component" value="Unassembled WGS sequence"/>
</dbReference>
<dbReference type="HOGENOM" id="CLU_1876464_0_0_1"/>
<name>E3KSK3_PUCGT</name>
<accession>E3KSK3</accession>
<reference evidence="2" key="2">
    <citation type="journal article" date="2011" name="Proc. Natl. Acad. Sci. U.S.A.">
        <title>Obligate biotrophy features unraveled by the genomic analysis of rust fungi.</title>
        <authorList>
            <person name="Duplessis S."/>
            <person name="Cuomo C.A."/>
            <person name="Lin Y.-C."/>
            <person name="Aerts A."/>
            <person name="Tisserant E."/>
            <person name="Veneault-Fourrey C."/>
            <person name="Joly D.L."/>
            <person name="Hacquard S."/>
            <person name="Amselem J."/>
            <person name="Cantarel B.L."/>
            <person name="Chiu R."/>
            <person name="Coutinho P.M."/>
            <person name="Feau N."/>
            <person name="Field M."/>
            <person name="Frey P."/>
            <person name="Gelhaye E."/>
            <person name="Goldberg J."/>
            <person name="Grabherr M.G."/>
            <person name="Kodira C.D."/>
            <person name="Kohler A."/>
            <person name="Kuees U."/>
            <person name="Lindquist E.A."/>
            <person name="Lucas S.M."/>
            <person name="Mago R."/>
            <person name="Mauceli E."/>
            <person name="Morin E."/>
            <person name="Murat C."/>
            <person name="Pangilinan J.L."/>
            <person name="Park R."/>
            <person name="Pearson M."/>
            <person name="Quesneville H."/>
            <person name="Rouhier N."/>
            <person name="Sakthikumar S."/>
            <person name="Salamov A.A."/>
            <person name="Schmutz J."/>
            <person name="Selles B."/>
            <person name="Shapiro H."/>
            <person name="Tanguay P."/>
            <person name="Tuskan G.A."/>
            <person name="Henrissat B."/>
            <person name="Van de Peer Y."/>
            <person name="Rouze P."/>
            <person name="Ellis J.G."/>
            <person name="Dodds P.N."/>
            <person name="Schein J.E."/>
            <person name="Zhong S."/>
            <person name="Hamelin R.C."/>
            <person name="Grigoriev I.V."/>
            <person name="Szabo L.J."/>
            <person name="Martin F."/>
        </authorList>
    </citation>
    <scope>NUCLEOTIDE SEQUENCE [LARGE SCALE GENOMIC DNA]</scope>
    <source>
        <strain evidence="2">CRL 75-36-700-3 / race SCCL</strain>
    </source>
</reference>
<dbReference type="VEuPathDB" id="FungiDB:PGTG_12873"/>
<organism evidence="1 2">
    <name type="scientific">Puccinia graminis f. sp. tritici (strain CRL 75-36-700-3 / race SCCL)</name>
    <name type="common">Black stem rust fungus</name>
    <dbReference type="NCBI Taxonomy" id="418459"/>
    <lineage>
        <taxon>Eukaryota</taxon>
        <taxon>Fungi</taxon>
        <taxon>Dikarya</taxon>
        <taxon>Basidiomycota</taxon>
        <taxon>Pucciniomycotina</taxon>
        <taxon>Pucciniomycetes</taxon>
        <taxon>Pucciniales</taxon>
        <taxon>Pucciniaceae</taxon>
        <taxon>Puccinia</taxon>
    </lineage>
</organism>
<keyword evidence="2" id="KW-1185">Reference proteome</keyword>
<proteinExistence type="predicted"/>
<evidence type="ECO:0000313" key="2">
    <source>
        <dbReference type="Proteomes" id="UP000008783"/>
    </source>
</evidence>
<evidence type="ECO:0000313" key="1">
    <source>
        <dbReference type="EMBL" id="EFP87289.1"/>
    </source>
</evidence>
<dbReference type="RefSeq" id="XP_003331708.1">
    <property type="nucleotide sequence ID" value="XM_003331660.1"/>
</dbReference>
<protein>
    <submittedName>
        <fullName evidence="1">Uncharacterized protein</fullName>
    </submittedName>
</protein>
<dbReference type="GeneID" id="10537688"/>